<dbReference type="AlphaFoldDB" id="A0A5R9J8U9"/>
<gene>
    <name evidence="3" type="ORF">FE263_20815</name>
</gene>
<dbReference type="OrthoDB" id="595470at2"/>
<dbReference type="RefSeq" id="WP_138327972.1">
    <property type="nucleotide sequence ID" value="NZ_VCDI01000012.1"/>
</dbReference>
<dbReference type="InterPro" id="IPR007712">
    <property type="entry name" value="RelE/ParE_toxin"/>
</dbReference>
<accession>A0A5R9J8U9</accession>
<dbReference type="Gene3D" id="3.30.2310.20">
    <property type="entry name" value="RelE-like"/>
    <property type="match status" value="1"/>
</dbReference>
<keyword evidence="2" id="KW-1277">Toxin-antitoxin system</keyword>
<proteinExistence type="inferred from homology"/>
<dbReference type="Proteomes" id="UP000305654">
    <property type="component" value="Unassembled WGS sequence"/>
</dbReference>
<dbReference type="PANTHER" id="PTHR33755">
    <property type="entry name" value="TOXIN PARE1-RELATED"/>
    <property type="match status" value="1"/>
</dbReference>
<dbReference type="InterPro" id="IPR051803">
    <property type="entry name" value="TA_system_RelE-like_toxin"/>
</dbReference>
<dbReference type="EMBL" id="VCDI01000012">
    <property type="protein sequence ID" value="TLU70638.1"/>
    <property type="molecule type" value="Genomic_DNA"/>
</dbReference>
<keyword evidence="4" id="KW-1185">Reference proteome</keyword>
<sequence>MIVRYTRQALADLDDAREFIAQERPASAMAMGQRIQHAISGLSQFPDRGRPGRVAGTRELVITRSPFIVAYRAGGGHVDVLAILHAARQWPSAFSG</sequence>
<dbReference type="InterPro" id="IPR035093">
    <property type="entry name" value="RelE/ParE_toxin_dom_sf"/>
</dbReference>
<comment type="similarity">
    <text evidence="1">Belongs to the RelE toxin family.</text>
</comment>
<evidence type="ECO:0000313" key="4">
    <source>
        <dbReference type="Proteomes" id="UP000305654"/>
    </source>
</evidence>
<evidence type="ECO:0000256" key="2">
    <source>
        <dbReference type="ARBA" id="ARBA00022649"/>
    </source>
</evidence>
<organism evidence="3 4">
    <name type="scientific">Lichenicoccus roseus</name>
    <dbReference type="NCBI Taxonomy" id="2683649"/>
    <lineage>
        <taxon>Bacteria</taxon>
        <taxon>Pseudomonadati</taxon>
        <taxon>Pseudomonadota</taxon>
        <taxon>Alphaproteobacteria</taxon>
        <taxon>Acetobacterales</taxon>
        <taxon>Acetobacteraceae</taxon>
        <taxon>Lichenicoccus</taxon>
    </lineage>
</organism>
<evidence type="ECO:0000313" key="3">
    <source>
        <dbReference type="EMBL" id="TLU70638.1"/>
    </source>
</evidence>
<dbReference type="Pfam" id="PF05016">
    <property type="entry name" value="ParE_toxin"/>
    <property type="match status" value="1"/>
</dbReference>
<dbReference type="PANTHER" id="PTHR33755:SF6">
    <property type="entry name" value="PLASMID STABILIZATION SYSTEM PROTEIN"/>
    <property type="match status" value="1"/>
</dbReference>
<evidence type="ECO:0000256" key="1">
    <source>
        <dbReference type="ARBA" id="ARBA00006226"/>
    </source>
</evidence>
<reference evidence="3 4" key="1">
    <citation type="submission" date="2019-05" db="EMBL/GenBank/DDBJ databases">
        <authorList>
            <person name="Pankratov T."/>
            <person name="Grouzdev D."/>
        </authorList>
    </citation>
    <scope>NUCLEOTIDE SEQUENCE [LARGE SCALE GENOMIC DNA]</scope>
    <source>
        <strain evidence="3 4">KEBCLARHB70R</strain>
    </source>
</reference>
<name>A0A5R9J8U9_9PROT</name>
<protein>
    <submittedName>
        <fullName evidence="3">Type II toxin-antitoxin system RelE/ParE family toxin</fullName>
    </submittedName>
</protein>
<comment type="caution">
    <text evidence="3">The sequence shown here is derived from an EMBL/GenBank/DDBJ whole genome shotgun (WGS) entry which is preliminary data.</text>
</comment>